<sequence>MVSLCIHSPLPLLQLNYTKPFPLLHPAMDDGSTATHTLTVSQGKRYGASFADPKQQKKLLFLTTKVKKQRQEDQNNQKRPPKPDKQKRCGTWLPFAMPQDFHPYGDHCKAISPYMRGQFPQVLAFSYHVTPCVGDFKSSSSFLFPFALALLFDTLWFC</sequence>
<gene>
    <name evidence="2" type="ORF">V6N12_029586</name>
</gene>
<accession>A0ABR2CXC8</accession>
<protein>
    <submittedName>
        <fullName evidence="2">Uncharacterized protein</fullName>
    </submittedName>
</protein>
<comment type="caution">
    <text evidence="2">The sequence shown here is derived from an EMBL/GenBank/DDBJ whole genome shotgun (WGS) entry which is preliminary data.</text>
</comment>
<dbReference type="EMBL" id="JBBPBM010000041">
    <property type="protein sequence ID" value="KAK8524728.1"/>
    <property type="molecule type" value="Genomic_DNA"/>
</dbReference>
<keyword evidence="3" id="KW-1185">Reference proteome</keyword>
<proteinExistence type="predicted"/>
<feature type="region of interest" description="Disordered" evidence="1">
    <location>
        <begin position="66"/>
        <end position="87"/>
    </location>
</feature>
<reference evidence="2 3" key="1">
    <citation type="journal article" date="2024" name="G3 (Bethesda)">
        <title>Genome assembly of Hibiscus sabdariffa L. provides insights into metabolisms of medicinal natural products.</title>
        <authorList>
            <person name="Kim T."/>
        </authorList>
    </citation>
    <scope>NUCLEOTIDE SEQUENCE [LARGE SCALE GENOMIC DNA]</scope>
    <source>
        <strain evidence="2">TK-2024</strain>
        <tissue evidence="2">Old leaves</tissue>
    </source>
</reference>
<evidence type="ECO:0000313" key="2">
    <source>
        <dbReference type="EMBL" id="KAK8524728.1"/>
    </source>
</evidence>
<evidence type="ECO:0000256" key="1">
    <source>
        <dbReference type="SAM" id="MobiDB-lite"/>
    </source>
</evidence>
<feature type="compositionally biased region" description="Basic and acidic residues" evidence="1">
    <location>
        <begin position="69"/>
        <end position="87"/>
    </location>
</feature>
<dbReference type="Proteomes" id="UP001472677">
    <property type="component" value="Unassembled WGS sequence"/>
</dbReference>
<name>A0ABR2CXC8_9ROSI</name>
<evidence type="ECO:0000313" key="3">
    <source>
        <dbReference type="Proteomes" id="UP001472677"/>
    </source>
</evidence>
<organism evidence="2 3">
    <name type="scientific">Hibiscus sabdariffa</name>
    <name type="common">roselle</name>
    <dbReference type="NCBI Taxonomy" id="183260"/>
    <lineage>
        <taxon>Eukaryota</taxon>
        <taxon>Viridiplantae</taxon>
        <taxon>Streptophyta</taxon>
        <taxon>Embryophyta</taxon>
        <taxon>Tracheophyta</taxon>
        <taxon>Spermatophyta</taxon>
        <taxon>Magnoliopsida</taxon>
        <taxon>eudicotyledons</taxon>
        <taxon>Gunneridae</taxon>
        <taxon>Pentapetalae</taxon>
        <taxon>rosids</taxon>
        <taxon>malvids</taxon>
        <taxon>Malvales</taxon>
        <taxon>Malvaceae</taxon>
        <taxon>Malvoideae</taxon>
        <taxon>Hibiscus</taxon>
    </lineage>
</organism>